<evidence type="ECO:0000313" key="2">
    <source>
        <dbReference type="EMBL" id="RZC16244.1"/>
    </source>
</evidence>
<dbReference type="Proteomes" id="UP000289340">
    <property type="component" value="Chromosome 4"/>
</dbReference>
<protein>
    <submittedName>
        <fullName evidence="2">Mediator of RNA polymerase II transcription subunit 32 isoform C</fullName>
    </submittedName>
</protein>
<sequence length="93" mass="10967">MEPTEDTLEAWKKDQKFQGKQRNEILICFLKLHPVHPTCRFERNKKHAHKGGGDDDEDHDDEDDDSDDGNNKMKKGKWDANENEEEYKDGHKE</sequence>
<organism evidence="2 3">
    <name type="scientific">Glycine soja</name>
    <name type="common">Wild soybean</name>
    <dbReference type="NCBI Taxonomy" id="3848"/>
    <lineage>
        <taxon>Eukaryota</taxon>
        <taxon>Viridiplantae</taxon>
        <taxon>Streptophyta</taxon>
        <taxon>Embryophyta</taxon>
        <taxon>Tracheophyta</taxon>
        <taxon>Spermatophyta</taxon>
        <taxon>Magnoliopsida</taxon>
        <taxon>eudicotyledons</taxon>
        <taxon>Gunneridae</taxon>
        <taxon>Pentapetalae</taxon>
        <taxon>rosids</taxon>
        <taxon>fabids</taxon>
        <taxon>Fabales</taxon>
        <taxon>Fabaceae</taxon>
        <taxon>Papilionoideae</taxon>
        <taxon>50 kb inversion clade</taxon>
        <taxon>NPAAA clade</taxon>
        <taxon>indigoferoid/millettioid clade</taxon>
        <taxon>Phaseoleae</taxon>
        <taxon>Glycine</taxon>
        <taxon>Glycine subgen. Soja</taxon>
    </lineage>
</organism>
<reference evidence="2 3" key="1">
    <citation type="submission" date="2018-09" db="EMBL/GenBank/DDBJ databases">
        <title>A high-quality reference genome of wild soybean provides a powerful tool to mine soybean genomes.</title>
        <authorList>
            <person name="Xie M."/>
            <person name="Chung C.Y.L."/>
            <person name="Li M.-W."/>
            <person name="Wong F.-L."/>
            <person name="Chan T.-F."/>
            <person name="Lam H.-M."/>
        </authorList>
    </citation>
    <scope>NUCLEOTIDE SEQUENCE [LARGE SCALE GENOMIC DNA]</scope>
    <source>
        <strain evidence="3">cv. W05</strain>
        <tissue evidence="2">Hypocotyl of etiolated seedlings</tissue>
    </source>
</reference>
<evidence type="ECO:0000256" key="1">
    <source>
        <dbReference type="SAM" id="MobiDB-lite"/>
    </source>
</evidence>
<comment type="caution">
    <text evidence="2">The sequence shown here is derived from an EMBL/GenBank/DDBJ whole genome shotgun (WGS) entry which is preliminary data.</text>
</comment>
<dbReference type="AlphaFoldDB" id="A0A445KZ81"/>
<name>A0A445KZ81_GLYSO</name>
<evidence type="ECO:0000313" key="3">
    <source>
        <dbReference type="Proteomes" id="UP000289340"/>
    </source>
</evidence>
<gene>
    <name evidence="2" type="ORF">D0Y65_009498</name>
</gene>
<proteinExistence type="predicted"/>
<feature type="compositionally biased region" description="Acidic residues" evidence="1">
    <location>
        <begin position="54"/>
        <end position="68"/>
    </location>
</feature>
<feature type="region of interest" description="Disordered" evidence="1">
    <location>
        <begin position="42"/>
        <end position="93"/>
    </location>
</feature>
<dbReference type="EMBL" id="QZWG01000004">
    <property type="protein sequence ID" value="RZC16244.1"/>
    <property type="molecule type" value="Genomic_DNA"/>
</dbReference>
<accession>A0A445KZ81</accession>
<keyword evidence="3" id="KW-1185">Reference proteome</keyword>